<dbReference type="Gene3D" id="3.40.30.10">
    <property type="entry name" value="Glutaredoxin"/>
    <property type="match status" value="1"/>
</dbReference>
<evidence type="ECO:0000259" key="6">
    <source>
        <dbReference type="PROSITE" id="PS51352"/>
    </source>
</evidence>
<dbReference type="GO" id="GO:0006950">
    <property type="term" value="P:response to stress"/>
    <property type="evidence" value="ECO:0007669"/>
    <property type="project" value="UniProtKB-ARBA"/>
</dbReference>
<dbReference type="PANTHER" id="PTHR45663">
    <property type="entry name" value="GEO12009P1"/>
    <property type="match status" value="1"/>
</dbReference>
<dbReference type="PROSITE" id="PS00194">
    <property type="entry name" value="THIOREDOXIN_1"/>
    <property type="match status" value="1"/>
</dbReference>
<dbReference type="Gene3D" id="1.25.40.10">
    <property type="entry name" value="Tetratricopeptide repeat domain"/>
    <property type="match status" value="1"/>
</dbReference>
<feature type="domain" description="Thioredoxin" evidence="6">
    <location>
        <begin position="41"/>
        <end position="153"/>
    </location>
</feature>
<name>A0A3A4AYU2_9ACTN</name>
<comment type="caution">
    <text evidence="7">The sequence shown here is derived from an EMBL/GenBank/DDBJ whole genome shotgun (WGS) entry which is preliminary data.</text>
</comment>
<sequence>MRPSDFTRPGSLYGAVDLGARKAAAESAARRQAAASAPGQGGAGSAVIDVTDATFNTDVIERSMRTPVLLDLWATWCEPCKQLSPVLEKLAAEAAGKWVLAKVDVDANPQIAQALRVQSIPTVFAIFQGQPVSGFQGAIPEQQIRQWLDQLFEALAQYLPPDAGEPGAEAEAAPQLDEDAYAAEEAIARGDMDSAAAAYRRLLERNPGDEAAKAGLAQVELVKRASSYNAADVRRRAEDPADVQAQCQAADLDVAEGDVEAAFNRLIAAVKRTSGEDRDTVRKHLLGLFEVLPQGDPRVATARRALTSALF</sequence>
<reference evidence="7 8" key="1">
    <citation type="submission" date="2018-09" db="EMBL/GenBank/DDBJ databases">
        <title>YIM 75507 draft genome.</title>
        <authorList>
            <person name="Tang S."/>
            <person name="Feng Y."/>
        </authorList>
    </citation>
    <scope>NUCLEOTIDE SEQUENCE [LARGE SCALE GENOMIC DNA]</scope>
    <source>
        <strain evidence="7 8">YIM 75507</strain>
    </source>
</reference>
<organism evidence="7 8">
    <name type="scientific">Bailinhaonella thermotolerans</name>
    <dbReference type="NCBI Taxonomy" id="1070861"/>
    <lineage>
        <taxon>Bacteria</taxon>
        <taxon>Bacillati</taxon>
        <taxon>Actinomycetota</taxon>
        <taxon>Actinomycetes</taxon>
        <taxon>Streptosporangiales</taxon>
        <taxon>Streptosporangiaceae</taxon>
        <taxon>Bailinhaonella</taxon>
    </lineage>
</organism>
<accession>A0A3A4AYU2</accession>
<dbReference type="Pfam" id="PF14561">
    <property type="entry name" value="TPR_20"/>
    <property type="match status" value="1"/>
</dbReference>
<dbReference type="OrthoDB" id="5181746at2"/>
<gene>
    <name evidence="7" type="ORF">D5H75_29920</name>
</gene>
<dbReference type="FunFam" id="3.40.30.10:FF:000001">
    <property type="entry name" value="Thioredoxin"/>
    <property type="match status" value="1"/>
</dbReference>
<dbReference type="InterPro" id="IPR011990">
    <property type="entry name" value="TPR-like_helical_dom_sf"/>
</dbReference>
<dbReference type="GO" id="GO:0045454">
    <property type="term" value="P:cell redox homeostasis"/>
    <property type="evidence" value="ECO:0007669"/>
    <property type="project" value="TreeGrafter"/>
</dbReference>
<comment type="similarity">
    <text evidence="1">Belongs to the thioredoxin family.</text>
</comment>
<keyword evidence="4" id="KW-1015">Disulfide bond</keyword>
<dbReference type="SUPFAM" id="SSF52833">
    <property type="entry name" value="Thioredoxin-like"/>
    <property type="match status" value="1"/>
</dbReference>
<protein>
    <submittedName>
        <fullName evidence="7">Co-chaperone YbbN</fullName>
    </submittedName>
</protein>
<evidence type="ECO:0000256" key="1">
    <source>
        <dbReference type="ARBA" id="ARBA00008987"/>
    </source>
</evidence>
<keyword evidence="2" id="KW-0813">Transport</keyword>
<dbReference type="PROSITE" id="PS51352">
    <property type="entry name" value="THIOREDOXIN_2"/>
    <property type="match status" value="1"/>
</dbReference>
<dbReference type="AlphaFoldDB" id="A0A3A4AYU2"/>
<keyword evidence="3" id="KW-0249">Electron transport</keyword>
<dbReference type="Proteomes" id="UP000265768">
    <property type="component" value="Unassembled WGS sequence"/>
</dbReference>
<dbReference type="Pfam" id="PF00085">
    <property type="entry name" value="Thioredoxin"/>
    <property type="match status" value="1"/>
</dbReference>
<evidence type="ECO:0000313" key="7">
    <source>
        <dbReference type="EMBL" id="RJL24532.1"/>
    </source>
</evidence>
<dbReference type="InterPro" id="IPR017937">
    <property type="entry name" value="Thioredoxin_CS"/>
</dbReference>
<evidence type="ECO:0000256" key="4">
    <source>
        <dbReference type="ARBA" id="ARBA00023157"/>
    </source>
</evidence>
<dbReference type="GO" id="GO:0015035">
    <property type="term" value="F:protein-disulfide reductase activity"/>
    <property type="evidence" value="ECO:0007669"/>
    <property type="project" value="UniProtKB-ARBA"/>
</dbReference>
<dbReference type="EMBL" id="QZEY01000015">
    <property type="protein sequence ID" value="RJL24532.1"/>
    <property type="molecule type" value="Genomic_DNA"/>
</dbReference>
<dbReference type="RefSeq" id="WP_119929909.1">
    <property type="nucleotide sequence ID" value="NZ_QZEY01000015.1"/>
</dbReference>
<keyword evidence="8" id="KW-1185">Reference proteome</keyword>
<dbReference type="InterPro" id="IPR036249">
    <property type="entry name" value="Thioredoxin-like_sf"/>
</dbReference>
<evidence type="ECO:0000256" key="3">
    <source>
        <dbReference type="ARBA" id="ARBA00022982"/>
    </source>
</evidence>
<evidence type="ECO:0000256" key="2">
    <source>
        <dbReference type="ARBA" id="ARBA00022448"/>
    </source>
</evidence>
<keyword evidence="5" id="KW-0676">Redox-active center</keyword>
<dbReference type="PANTHER" id="PTHR45663:SF11">
    <property type="entry name" value="GEO12009P1"/>
    <property type="match status" value="1"/>
</dbReference>
<evidence type="ECO:0000256" key="5">
    <source>
        <dbReference type="ARBA" id="ARBA00023284"/>
    </source>
</evidence>
<proteinExistence type="inferred from homology"/>
<dbReference type="CDD" id="cd02956">
    <property type="entry name" value="ybbN"/>
    <property type="match status" value="1"/>
</dbReference>
<evidence type="ECO:0000313" key="8">
    <source>
        <dbReference type="Proteomes" id="UP000265768"/>
    </source>
</evidence>
<dbReference type="GO" id="GO:0005829">
    <property type="term" value="C:cytosol"/>
    <property type="evidence" value="ECO:0007669"/>
    <property type="project" value="TreeGrafter"/>
</dbReference>
<dbReference type="InterPro" id="IPR013766">
    <property type="entry name" value="Thioredoxin_domain"/>
</dbReference>